<dbReference type="HOGENOM" id="CLU_007105_5_1_1"/>
<dbReference type="InterPro" id="IPR001849">
    <property type="entry name" value="PH_domain"/>
</dbReference>
<dbReference type="InterPro" id="IPR000648">
    <property type="entry name" value="Oxysterol-bd"/>
</dbReference>
<organism evidence="12 13">
    <name type="scientific">Ciona intestinalis</name>
    <name type="common">Transparent sea squirt</name>
    <name type="synonym">Ascidia intestinalis</name>
    <dbReference type="NCBI Taxonomy" id="7719"/>
    <lineage>
        <taxon>Eukaryota</taxon>
        <taxon>Metazoa</taxon>
        <taxon>Chordata</taxon>
        <taxon>Tunicata</taxon>
        <taxon>Ascidiacea</taxon>
        <taxon>Phlebobranchia</taxon>
        <taxon>Cionidae</taxon>
        <taxon>Ciona</taxon>
    </lineage>
</organism>
<dbReference type="GeneTree" id="ENSGT00940000157987"/>
<dbReference type="PANTHER" id="PTHR10972">
    <property type="entry name" value="OXYSTEROL-BINDING PROTEIN-RELATED"/>
    <property type="match status" value="1"/>
</dbReference>
<evidence type="ECO:0000256" key="2">
    <source>
        <dbReference type="ARBA" id="ARBA00008842"/>
    </source>
</evidence>
<dbReference type="GO" id="GO:0006869">
    <property type="term" value="P:lipid transport"/>
    <property type="evidence" value="ECO:0007669"/>
    <property type="project" value="UniProtKB-KW"/>
</dbReference>
<feature type="domain" description="PH" evidence="11">
    <location>
        <begin position="1"/>
        <end position="93"/>
    </location>
</feature>
<evidence type="ECO:0000256" key="6">
    <source>
        <dbReference type="ARBA" id="ARBA00023121"/>
    </source>
</evidence>
<feature type="region of interest" description="Disordered" evidence="10">
    <location>
        <begin position="239"/>
        <end position="322"/>
    </location>
</feature>
<keyword evidence="3 9" id="KW-0813">Transport</keyword>
<dbReference type="InterPro" id="IPR018494">
    <property type="entry name" value="Oxysterol-bd_CS"/>
</dbReference>
<dbReference type="FunFam" id="2.40.160.120:FF:000003">
    <property type="entry name" value="Oxysterol-binding protein"/>
    <property type="match status" value="1"/>
</dbReference>
<dbReference type="Gene3D" id="2.30.29.30">
    <property type="entry name" value="Pleckstrin-homology domain (PH domain)/Phosphotyrosine-binding domain (PTB)"/>
    <property type="match status" value="1"/>
</dbReference>
<feature type="compositionally biased region" description="Low complexity" evidence="10">
    <location>
        <begin position="299"/>
        <end position="309"/>
    </location>
</feature>
<dbReference type="GO" id="GO:0005829">
    <property type="term" value="C:cytosol"/>
    <property type="evidence" value="ECO:0000318"/>
    <property type="project" value="GO_Central"/>
</dbReference>
<keyword evidence="7" id="KW-0472">Membrane</keyword>
<evidence type="ECO:0000256" key="5">
    <source>
        <dbReference type="ARBA" id="ARBA00023055"/>
    </source>
</evidence>
<dbReference type="FunFam" id="2.30.29.30:FF:000074">
    <property type="entry name" value="Oxysterol-binding protein"/>
    <property type="match status" value="1"/>
</dbReference>
<evidence type="ECO:0000256" key="1">
    <source>
        <dbReference type="ARBA" id="ARBA00004170"/>
    </source>
</evidence>
<feature type="compositionally biased region" description="Basic and acidic residues" evidence="10">
    <location>
        <begin position="642"/>
        <end position="652"/>
    </location>
</feature>
<dbReference type="PROSITE" id="PS50003">
    <property type="entry name" value="PH_DOMAIN"/>
    <property type="match status" value="1"/>
</dbReference>
<comment type="subcellular location">
    <subcellularLocation>
        <location evidence="1">Membrane</location>
        <topology evidence="1">Peripheral membrane protein</topology>
    </subcellularLocation>
</comment>
<dbReference type="SMART" id="SM00233">
    <property type="entry name" value="PH"/>
    <property type="match status" value="1"/>
</dbReference>
<dbReference type="InterPro" id="IPR037239">
    <property type="entry name" value="OSBP_sf"/>
</dbReference>
<dbReference type="FunCoup" id="H2Y2C6">
    <property type="interactions" value="89"/>
</dbReference>
<keyword evidence="6" id="KW-0446">Lipid-binding</keyword>
<feature type="region of interest" description="Disordered" evidence="10">
    <location>
        <begin position="634"/>
        <end position="655"/>
    </location>
</feature>
<protein>
    <recommendedName>
        <fullName evidence="9">Oxysterol-binding protein</fullName>
    </recommendedName>
</protein>
<dbReference type="GO" id="GO:0005886">
    <property type="term" value="C:plasma membrane"/>
    <property type="evidence" value="ECO:0000318"/>
    <property type="project" value="GO_Central"/>
</dbReference>
<evidence type="ECO:0000256" key="4">
    <source>
        <dbReference type="ARBA" id="ARBA00022553"/>
    </source>
</evidence>
<evidence type="ECO:0000259" key="11">
    <source>
        <dbReference type="PROSITE" id="PS50003"/>
    </source>
</evidence>
<comment type="similarity">
    <text evidence="2 8">Belongs to the OSBP family.</text>
</comment>
<keyword evidence="5 9" id="KW-0445">Lipid transport</keyword>
<evidence type="ECO:0000256" key="10">
    <source>
        <dbReference type="SAM" id="MobiDB-lite"/>
    </source>
</evidence>
<dbReference type="GO" id="GO:0097038">
    <property type="term" value="C:perinuclear endoplasmic reticulum"/>
    <property type="evidence" value="ECO:0000318"/>
    <property type="project" value="GO_Central"/>
</dbReference>
<dbReference type="SUPFAM" id="SSF144000">
    <property type="entry name" value="Oxysterol-binding protein-like"/>
    <property type="match status" value="1"/>
</dbReference>
<reference evidence="12" key="2">
    <citation type="submission" date="2025-08" db="UniProtKB">
        <authorList>
            <consortium name="Ensembl"/>
        </authorList>
    </citation>
    <scope>IDENTIFICATION</scope>
</reference>
<sequence length="734" mass="83589">DHFKGWLWKWTNYIKGYQRRWFVLSNGLLSYYRSQAEMAHTCRGTINLAGSFIVTEDSHNFMISNGGAQTFHLKASSEVERQRWITALELAKVKATRLAESDDSSDEDSLVSEMEKNDLRITLRSLVGKLDDLETCNDLISKHGGALQRALSDLESLENNLISQNDSSTLSSRIKTVNERATLFRITSTAMINACSDFLQLAQTQGKRWHKSIVHEREQRLRLEETVETLAKQHNTLERALHAGTGPPRPDPGSNDKDNKSKQSDEAASDDEDEFVDASDKGFTTEFVKEHRKTPSTASSSSIEQNGSSIAPVASDEQDKIPGMNVEKRVRRKRIKDKPNYSVNLWSIMKNCIGKDLSKIPMPINFNEPLSMLQRLGEDLEYSSILDRAEKCSTSQEQMAHVVAFSVSMYSTTLYRTGKPFNPLLGETYELDRRDDLGFRVICEQVSHHPPAAAMHVDSVNKSQSSGWSYWEEITLVSKFRGKYLNVTPTGVVHLKFHKSGNYYTWRKVTTTVHNIIVGKLWVDQSGDAEVVNHTTGDRCKHKYFPYSYFSRETPRKVSGVVVDAKGLAHYVVSGTWDAQMDCAKIVTVNNANKSKPLYKTLPSKKLWQTHPLPVGAEKMYFFTDLAVTLNEQEPDVAPTDSRLRPDQRTMEEGNWDLANDLKQRLEDAQRGRRRRREAETAAKKAMGQEVEPYKPVWFEPKKCPFTGEITHVFKNTYWDRKEAKDWSDCPTIF</sequence>
<dbReference type="InterPro" id="IPR011993">
    <property type="entry name" value="PH-like_dom_sf"/>
</dbReference>
<dbReference type="InParanoid" id="H2Y2C6"/>
<evidence type="ECO:0000256" key="8">
    <source>
        <dbReference type="RuleBase" id="RU003844"/>
    </source>
</evidence>
<dbReference type="SUPFAM" id="SSF50729">
    <property type="entry name" value="PH domain-like"/>
    <property type="match status" value="1"/>
</dbReference>
<evidence type="ECO:0000313" key="13">
    <source>
        <dbReference type="Proteomes" id="UP000008144"/>
    </source>
</evidence>
<dbReference type="Gene3D" id="2.40.160.120">
    <property type="match status" value="1"/>
</dbReference>
<keyword evidence="4" id="KW-0597">Phosphoprotein</keyword>
<evidence type="ECO:0000256" key="3">
    <source>
        <dbReference type="ARBA" id="ARBA00022448"/>
    </source>
</evidence>
<dbReference type="STRING" id="7719.ENSCINP00000036061"/>
<evidence type="ECO:0000256" key="7">
    <source>
        <dbReference type="ARBA" id="ARBA00023136"/>
    </source>
</evidence>
<dbReference type="Pfam" id="PF01237">
    <property type="entry name" value="Oxysterol_BP"/>
    <property type="match status" value="1"/>
</dbReference>
<accession>H2Y2C6</accession>
<name>H2Y2C6_CIOIN</name>
<reference evidence="12" key="3">
    <citation type="submission" date="2025-09" db="UniProtKB">
        <authorList>
            <consortium name="Ensembl"/>
        </authorList>
    </citation>
    <scope>IDENTIFICATION</scope>
</reference>
<dbReference type="Pfam" id="PF00169">
    <property type="entry name" value="PH"/>
    <property type="match status" value="1"/>
</dbReference>
<dbReference type="GO" id="GO:0032934">
    <property type="term" value="F:sterol binding"/>
    <property type="evidence" value="ECO:0000318"/>
    <property type="project" value="GO_Central"/>
</dbReference>
<feature type="compositionally biased region" description="Basic and acidic residues" evidence="10">
    <location>
        <begin position="254"/>
        <end position="265"/>
    </location>
</feature>
<dbReference type="Ensembl" id="ENSCINT00000036092.1">
    <property type="protein sequence ID" value="ENSCINP00000036061.1"/>
    <property type="gene ID" value="ENSCING00000021114.1"/>
</dbReference>
<dbReference type="PROSITE" id="PS01013">
    <property type="entry name" value="OSBP"/>
    <property type="match status" value="1"/>
</dbReference>
<dbReference type="AlphaFoldDB" id="H2Y2C6"/>
<dbReference type="OMA" id="WDEKMDY"/>
<feature type="compositionally biased region" description="Acidic residues" evidence="10">
    <location>
        <begin position="267"/>
        <end position="277"/>
    </location>
</feature>
<proteinExistence type="inferred from homology"/>
<reference evidence="13" key="1">
    <citation type="journal article" date="2002" name="Science">
        <title>The draft genome of Ciona intestinalis: insights into chordate and vertebrate origins.</title>
        <authorList>
            <person name="Dehal P."/>
            <person name="Satou Y."/>
            <person name="Campbell R.K."/>
            <person name="Chapman J."/>
            <person name="Degnan B."/>
            <person name="De Tomaso A."/>
            <person name="Davidson B."/>
            <person name="Di Gregorio A."/>
            <person name="Gelpke M."/>
            <person name="Goodstein D.M."/>
            <person name="Harafuji N."/>
            <person name="Hastings K.E."/>
            <person name="Ho I."/>
            <person name="Hotta K."/>
            <person name="Huang W."/>
            <person name="Kawashima T."/>
            <person name="Lemaire P."/>
            <person name="Martinez D."/>
            <person name="Meinertzhagen I.A."/>
            <person name="Necula S."/>
            <person name="Nonaka M."/>
            <person name="Putnam N."/>
            <person name="Rash S."/>
            <person name="Saiga H."/>
            <person name="Satake M."/>
            <person name="Terry A."/>
            <person name="Yamada L."/>
            <person name="Wang H.G."/>
            <person name="Awazu S."/>
            <person name="Azumi K."/>
            <person name="Boore J."/>
            <person name="Branno M."/>
            <person name="Chin-Bow S."/>
            <person name="DeSantis R."/>
            <person name="Doyle S."/>
            <person name="Francino P."/>
            <person name="Keys D.N."/>
            <person name="Haga S."/>
            <person name="Hayashi H."/>
            <person name="Hino K."/>
            <person name="Imai K.S."/>
            <person name="Inaba K."/>
            <person name="Kano S."/>
            <person name="Kobayashi K."/>
            <person name="Kobayashi M."/>
            <person name="Lee B.I."/>
            <person name="Makabe K.W."/>
            <person name="Manohar C."/>
            <person name="Matassi G."/>
            <person name="Medina M."/>
            <person name="Mochizuki Y."/>
            <person name="Mount S."/>
            <person name="Morishita T."/>
            <person name="Miura S."/>
            <person name="Nakayama A."/>
            <person name="Nishizaka S."/>
            <person name="Nomoto H."/>
            <person name="Ohta F."/>
            <person name="Oishi K."/>
            <person name="Rigoutsos I."/>
            <person name="Sano M."/>
            <person name="Sasaki A."/>
            <person name="Sasakura Y."/>
            <person name="Shoguchi E."/>
            <person name="Shin-i T."/>
            <person name="Spagnuolo A."/>
            <person name="Stainier D."/>
            <person name="Suzuki M.M."/>
            <person name="Tassy O."/>
            <person name="Takatori N."/>
            <person name="Tokuoka M."/>
            <person name="Yagi K."/>
            <person name="Yoshizaki F."/>
            <person name="Wada S."/>
            <person name="Zhang C."/>
            <person name="Hyatt P.D."/>
            <person name="Larimer F."/>
            <person name="Detter C."/>
            <person name="Doggett N."/>
            <person name="Glavina T."/>
            <person name="Hawkins T."/>
            <person name="Richardson P."/>
            <person name="Lucas S."/>
            <person name="Kohara Y."/>
            <person name="Levine M."/>
            <person name="Satoh N."/>
            <person name="Rokhsar D.S."/>
        </authorList>
    </citation>
    <scope>NUCLEOTIDE SEQUENCE [LARGE SCALE GENOMIC DNA]</scope>
</reference>
<keyword evidence="13" id="KW-1185">Reference proteome</keyword>
<feature type="region of interest" description="Disordered" evidence="10">
    <location>
        <begin position="668"/>
        <end position="687"/>
    </location>
</feature>
<dbReference type="PANTHER" id="PTHR10972:SF205">
    <property type="entry name" value="OXYSTEROL-BINDING PROTEIN 1"/>
    <property type="match status" value="1"/>
</dbReference>
<dbReference type="CDD" id="cd13284">
    <property type="entry name" value="PH_OSBP_ORP4"/>
    <property type="match status" value="1"/>
</dbReference>
<evidence type="ECO:0000256" key="9">
    <source>
        <dbReference type="RuleBase" id="RU003845"/>
    </source>
</evidence>
<evidence type="ECO:0000313" key="12">
    <source>
        <dbReference type="Ensembl" id="ENSCINP00000036061.1"/>
    </source>
</evidence>
<dbReference type="Proteomes" id="UP000008144">
    <property type="component" value="Unassembled WGS sequence"/>
</dbReference>
<feature type="compositionally biased region" description="Basic and acidic residues" evidence="10">
    <location>
        <begin position="668"/>
        <end position="683"/>
    </location>
</feature>